<evidence type="ECO:0000313" key="4">
    <source>
        <dbReference type="RefSeq" id="XP_008486104.2"/>
    </source>
</evidence>
<dbReference type="PaxDb" id="121845-A0A1S3DQ77"/>
<dbReference type="InterPro" id="IPR015267">
    <property type="entry name" value="PPP4R2"/>
</dbReference>
<feature type="compositionally biased region" description="Acidic residues" evidence="2">
    <location>
        <begin position="562"/>
        <end position="573"/>
    </location>
</feature>
<protein>
    <submittedName>
        <fullName evidence="4 5 7">Serine/threonine-protein phosphatase 4 regulatory subunit 2</fullName>
    </submittedName>
    <submittedName>
        <fullName evidence="6">Serine/threonine-protein phosphatase 4 regulatory subunit 2 isoform X2</fullName>
    </submittedName>
</protein>
<dbReference type="AlphaFoldDB" id="A0A1S3DQ77"/>
<gene>
    <name evidence="4" type="primary">LOC103522788</name>
    <name evidence="5 6 7 8" type="synonym">LOC103523484</name>
</gene>
<dbReference type="STRING" id="121845.A0A1S3DQ77"/>
<evidence type="ECO:0000256" key="2">
    <source>
        <dbReference type="SAM" id="MobiDB-lite"/>
    </source>
</evidence>
<feature type="compositionally biased region" description="Polar residues" evidence="2">
    <location>
        <begin position="488"/>
        <end position="514"/>
    </location>
</feature>
<feature type="compositionally biased region" description="Acidic residues" evidence="2">
    <location>
        <begin position="585"/>
        <end position="595"/>
    </location>
</feature>
<evidence type="ECO:0000313" key="6">
    <source>
        <dbReference type="RefSeq" id="XP_026688883.1"/>
    </source>
</evidence>
<evidence type="ECO:0000313" key="3">
    <source>
        <dbReference type="Proteomes" id="UP000079169"/>
    </source>
</evidence>
<dbReference type="KEGG" id="dci:103522788"/>
<dbReference type="Pfam" id="PF09184">
    <property type="entry name" value="PPP4R2"/>
    <property type="match status" value="1"/>
</dbReference>
<reference evidence="4 5" key="1">
    <citation type="submission" date="2025-04" db="UniProtKB">
        <authorList>
            <consortium name="RefSeq"/>
        </authorList>
    </citation>
    <scope>IDENTIFICATION</scope>
</reference>
<name>A0A1S3DQ77_DIACI</name>
<evidence type="ECO:0000313" key="7">
    <source>
        <dbReference type="RefSeq" id="XP_026688888.1"/>
    </source>
</evidence>
<dbReference type="GeneID" id="103522788"/>
<feature type="compositionally biased region" description="Acidic residues" evidence="2">
    <location>
        <begin position="606"/>
        <end position="618"/>
    </location>
</feature>
<dbReference type="Proteomes" id="UP000079169">
    <property type="component" value="Unplaced"/>
</dbReference>
<dbReference type="GO" id="GO:0019888">
    <property type="term" value="F:protein phosphatase regulator activity"/>
    <property type="evidence" value="ECO:0007669"/>
    <property type="project" value="InterPro"/>
</dbReference>
<feature type="region of interest" description="Disordered" evidence="2">
    <location>
        <begin position="361"/>
        <end position="387"/>
    </location>
</feature>
<dbReference type="RefSeq" id="XP_008486104.2">
    <property type="nucleotide sequence ID" value="XM_008487882.3"/>
</dbReference>
<dbReference type="RefSeq" id="XP_026688888.1">
    <property type="nucleotide sequence ID" value="XM_026833087.1"/>
</dbReference>
<dbReference type="PANTHER" id="PTHR16487:SF0">
    <property type="entry name" value="PROTEIN PHOSPHATASE 4 REGULATORY SUBUNIT 2-RELATED"/>
    <property type="match status" value="1"/>
</dbReference>
<comment type="similarity">
    <text evidence="1">Belongs to the PPP4R2 family.</text>
</comment>
<dbReference type="GO" id="GO:0005634">
    <property type="term" value="C:nucleus"/>
    <property type="evidence" value="ECO:0007669"/>
    <property type="project" value="TreeGrafter"/>
</dbReference>
<dbReference type="RefSeq" id="XP_026688882.1">
    <property type="nucleotide sequence ID" value="XM_026833081.1"/>
</dbReference>
<dbReference type="PANTHER" id="PTHR16487">
    <property type="entry name" value="PPP4R2-RELATED PROTEIN"/>
    <property type="match status" value="1"/>
</dbReference>
<feature type="region of interest" description="Disordered" evidence="2">
    <location>
        <begin position="562"/>
        <end position="625"/>
    </location>
</feature>
<feature type="compositionally biased region" description="Low complexity" evidence="2">
    <location>
        <begin position="435"/>
        <end position="445"/>
    </location>
</feature>
<feature type="region of interest" description="Disordered" evidence="2">
    <location>
        <begin position="406"/>
        <end position="514"/>
    </location>
</feature>
<evidence type="ECO:0000256" key="1">
    <source>
        <dbReference type="ARBA" id="ARBA00009207"/>
    </source>
</evidence>
<evidence type="ECO:0000313" key="5">
    <source>
        <dbReference type="RefSeq" id="XP_026688882.1"/>
    </source>
</evidence>
<dbReference type="OMA" id="ENTCEAM"/>
<dbReference type="GO" id="GO:0005737">
    <property type="term" value="C:cytoplasm"/>
    <property type="evidence" value="ECO:0007669"/>
    <property type="project" value="TreeGrafter"/>
</dbReference>
<evidence type="ECO:0000313" key="8">
    <source>
        <dbReference type="RefSeq" id="XP_026688891.1"/>
    </source>
</evidence>
<proteinExistence type="inferred from homology"/>
<dbReference type="RefSeq" id="XP_026688891.1">
    <property type="nucleotide sequence ID" value="XM_026833090.1"/>
</dbReference>
<accession>A0A1S3DQ77</accession>
<sequence>MDNPELILQSLEHFPKLKDQADYSIPIELDEYIHYVAKTGDPVFQWTLVQPLFREKIIKVVTEFFESNPGEIPDYPNVNKFNYDSMKTTLLERIDWFKGAPFTIQRISELLVNPTKEYNRVDKYMRALEKNIYVVSTREPGMPQPVEENNSTFEESFILNGNDFELKSSENNEILGAKEEDADATALLLLKKCSNGDSDEVNFNIEVDVTNTTPGDDAPSDGNLESAEINVHDEVPESDEAVDVTEGKCGQTRKLEDEDEHVENDPKRFKMDEGEIKEDSKVVTEEVMPKDEDMNIEQPAQTLEINNEPDSSKEQTLEKKSVEMELEETVDNKIELFDNSEDKNNTSLNISEGDLMVISQESVSGSEKSIEENMDTVVSESSDMDLSDGVNTVDFKNIEIAALLELPEAEESSGEKLSDNVSDNATVEEKEEKTTSASNDTNTANLSESTPAEDIVSSETEKSEQSEDNITQENIVTEADSKEESSKLEASNNEPATFITFENQAPLQTTEEENVSFNEVQPIEQTLTDDSTPRDNVDITTEEFEVESTSEVNTEIEEAILQEDEFENPEPEEAGSNVDPLSTEADAEQLIEEVDTASAEGNPSDASEELAVETEEVESSTSEEK</sequence>
<dbReference type="GO" id="GO:0030289">
    <property type="term" value="C:protein phosphatase 4 complex"/>
    <property type="evidence" value="ECO:0007669"/>
    <property type="project" value="InterPro"/>
</dbReference>
<organism evidence="3 4">
    <name type="scientific">Diaphorina citri</name>
    <name type="common">Asian citrus psyllid</name>
    <dbReference type="NCBI Taxonomy" id="121845"/>
    <lineage>
        <taxon>Eukaryota</taxon>
        <taxon>Metazoa</taxon>
        <taxon>Ecdysozoa</taxon>
        <taxon>Arthropoda</taxon>
        <taxon>Hexapoda</taxon>
        <taxon>Insecta</taxon>
        <taxon>Pterygota</taxon>
        <taxon>Neoptera</taxon>
        <taxon>Paraneoptera</taxon>
        <taxon>Hemiptera</taxon>
        <taxon>Sternorrhyncha</taxon>
        <taxon>Psylloidea</taxon>
        <taxon>Psyllidae</taxon>
        <taxon>Diaphorininae</taxon>
        <taxon>Diaphorina</taxon>
    </lineage>
</organism>
<dbReference type="RefSeq" id="XP_026688883.1">
    <property type="nucleotide sequence ID" value="XM_026833082.1"/>
</dbReference>
<keyword evidence="3" id="KW-1185">Reference proteome</keyword>
<dbReference type="KEGG" id="dci:103523484"/>